<dbReference type="Pfam" id="PF05893">
    <property type="entry name" value="LuxC"/>
    <property type="match status" value="1"/>
</dbReference>
<evidence type="ECO:0000313" key="2">
    <source>
        <dbReference type="EMBL" id="UVO10510.1"/>
    </source>
</evidence>
<evidence type="ECO:0008006" key="4">
    <source>
        <dbReference type="Google" id="ProtNLM"/>
    </source>
</evidence>
<dbReference type="RefSeq" id="WP_258885054.1">
    <property type="nucleotide sequence ID" value="NZ_CP090065.1"/>
</dbReference>
<dbReference type="AlphaFoldDB" id="A0AAE9NVA4"/>
<dbReference type="Proteomes" id="UP001059272">
    <property type="component" value="Chromosome"/>
</dbReference>
<dbReference type="GO" id="GO:0008218">
    <property type="term" value="P:bioluminescence"/>
    <property type="evidence" value="ECO:0007669"/>
    <property type="project" value="InterPro"/>
</dbReference>
<keyword evidence="1" id="KW-0521">NADP</keyword>
<gene>
    <name evidence="2" type="ORF">LW347_13070</name>
</gene>
<name>A0AAE9NVA4_9GAMM</name>
<organism evidence="2 3">
    <name type="scientific">Pectobacterium polonicum</name>
    <dbReference type="NCBI Taxonomy" id="2485124"/>
    <lineage>
        <taxon>Bacteria</taxon>
        <taxon>Pseudomonadati</taxon>
        <taxon>Pseudomonadota</taxon>
        <taxon>Gammaproteobacteria</taxon>
        <taxon>Enterobacterales</taxon>
        <taxon>Pectobacteriaceae</taxon>
        <taxon>Pectobacterium</taxon>
    </lineage>
</organism>
<dbReference type="InterPro" id="IPR008670">
    <property type="entry name" value="CoA_reduct_LuxC"/>
</dbReference>
<evidence type="ECO:0000256" key="1">
    <source>
        <dbReference type="ARBA" id="ARBA00022857"/>
    </source>
</evidence>
<dbReference type="EMBL" id="CP090065">
    <property type="protein sequence ID" value="UVO10510.1"/>
    <property type="molecule type" value="Genomic_DNA"/>
</dbReference>
<protein>
    <recommendedName>
        <fullName evidence="4">Acyl-CoA reductase</fullName>
    </recommendedName>
</protein>
<proteinExistence type="predicted"/>
<dbReference type="KEGG" id="ppoo:LW347_13070"/>
<evidence type="ECO:0000313" key="3">
    <source>
        <dbReference type="Proteomes" id="UP001059272"/>
    </source>
</evidence>
<reference evidence="2" key="1">
    <citation type="submission" date="2021-12" db="EMBL/GenBank/DDBJ databases">
        <title>Genome sequence of novel Pectobacterium sp. causing blackleg.</title>
        <authorList>
            <person name="Wang J."/>
        </authorList>
    </citation>
    <scope>NUCLEOTIDE SEQUENCE</scope>
    <source>
        <strain evidence="2">BY21311</strain>
    </source>
</reference>
<sequence length="400" mass="45154">MPHNFDGISFLVGNQSLMLGMANQRTLTPFDESVVAFLDHFSKRLFRNPLSKALPDVVSLAFWCRKSSVLQMKKAYPDLSERRGRGLAFHIAPSNVAVNFAYSLMVGLLSGNANIVRVPSRDFSQVSLICDELNAALYDQSTLSPYICLIRYGREKTMNDIFSAWCQTRLIWGGDETIAAIRQSPLQPRGMDLAFANRYSFALIDACGYLSIQDKQAIAERFYNDTFLTDQNACTSPKLVIWLGKKEETEEARAQFWGEFDAFSQKRYELQAVVAVQKLTQFCMLSTSVDCVKKVSDSQNLVFRVLLNKLDGETMTHAGSGGYFLEYLACEIDEIYPVCNNSRCQTLSILGVDIKKVKAFLTEYRPEGVDRVVPIGKTMDFGLQWDGYDLIYMLTRCVVI</sequence>
<accession>A0AAE9NVA4</accession>
<dbReference type="GO" id="GO:0003995">
    <property type="term" value="F:acyl-CoA dehydrogenase activity"/>
    <property type="evidence" value="ECO:0007669"/>
    <property type="project" value="InterPro"/>
</dbReference>